<dbReference type="HAMAP" id="MF_00274">
    <property type="entry name" value="DNA_YbaB_EbfC"/>
    <property type="match status" value="1"/>
</dbReference>
<dbReference type="Pfam" id="PF02575">
    <property type="entry name" value="YbaB_DNA_bd"/>
    <property type="match status" value="1"/>
</dbReference>
<name>A0A6C2YHV8_9BACT</name>
<dbReference type="GO" id="GO:0043590">
    <property type="term" value="C:bacterial nucleoid"/>
    <property type="evidence" value="ECO:0007669"/>
    <property type="project" value="UniProtKB-UniRule"/>
</dbReference>
<dbReference type="GO" id="GO:0005829">
    <property type="term" value="C:cytosol"/>
    <property type="evidence" value="ECO:0007669"/>
    <property type="project" value="TreeGrafter"/>
</dbReference>
<dbReference type="KEGG" id="tim:GMBLW1_31110"/>
<dbReference type="PIRSF" id="PIRSF004555">
    <property type="entry name" value="UCP004555"/>
    <property type="match status" value="1"/>
</dbReference>
<evidence type="ECO:0000313" key="3">
    <source>
        <dbReference type="EMBL" id="VIP00849.1"/>
    </source>
</evidence>
<dbReference type="InterPro" id="IPR004401">
    <property type="entry name" value="YbaB/EbfC"/>
</dbReference>
<reference evidence="3" key="1">
    <citation type="submission" date="2019-04" db="EMBL/GenBank/DDBJ databases">
        <authorList>
            <consortium name="Science for Life Laboratories"/>
        </authorList>
    </citation>
    <scope>NUCLEOTIDE SEQUENCE</scope>
    <source>
        <strain evidence="3">MBLW1</strain>
    </source>
</reference>
<keyword evidence="1 2" id="KW-0238">DNA-binding</keyword>
<dbReference type="GO" id="GO:0003677">
    <property type="term" value="F:DNA binding"/>
    <property type="evidence" value="ECO:0007669"/>
    <property type="project" value="UniProtKB-UniRule"/>
</dbReference>
<dbReference type="InterPro" id="IPR036894">
    <property type="entry name" value="YbaB-like_sf"/>
</dbReference>
<dbReference type="AlphaFoldDB" id="A0A6C2YHV8"/>
<dbReference type="PANTHER" id="PTHR33449:SF1">
    <property type="entry name" value="NUCLEOID-ASSOCIATED PROTEIN YBAB"/>
    <property type="match status" value="1"/>
</dbReference>
<dbReference type="Gene3D" id="3.30.1310.10">
    <property type="entry name" value="Nucleoid-associated protein YbaB-like domain"/>
    <property type="match status" value="1"/>
</dbReference>
<dbReference type="PANTHER" id="PTHR33449">
    <property type="entry name" value="NUCLEOID-ASSOCIATED PROTEIN YBAB"/>
    <property type="match status" value="1"/>
</dbReference>
<comment type="function">
    <text evidence="2">Binds to DNA and alters its conformation. May be involved in regulation of gene expression, nucleoid organization and DNA protection.</text>
</comment>
<dbReference type="InParanoid" id="A0A6C2YHV8"/>
<dbReference type="EMBL" id="LR586016">
    <property type="protein sequence ID" value="VIP00849.1"/>
    <property type="molecule type" value="Genomic_DNA"/>
</dbReference>
<comment type="similarity">
    <text evidence="2">Belongs to the YbaB/EbfC family.</text>
</comment>
<comment type="subcellular location">
    <subcellularLocation>
        <location evidence="2">Cytoplasm</location>
        <location evidence="2">Nucleoid</location>
    </subcellularLocation>
</comment>
<evidence type="ECO:0000313" key="4">
    <source>
        <dbReference type="Proteomes" id="UP000464378"/>
    </source>
</evidence>
<keyword evidence="4" id="KW-1185">Reference proteome</keyword>
<keyword evidence="2" id="KW-0963">Cytoplasm</keyword>
<proteinExistence type="inferred from homology"/>
<dbReference type="EMBL" id="LR593887">
    <property type="protein sequence ID" value="VTR97116.1"/>
    <property type="molecule type" value="Genomic_DNA"/>
</dbReference>
<evidence type="ECO:0000256" key="1">
    <source>
        <dbReference type="ARBA" id="ARBA00023125"/>
    </source>
</evidence>
<sequence>MFKEMGQIMGMLRNLPKMQEQMEQMQQSLGNITAEGQAGGGMVAAKLNGRMELVSCTISEEAMKLNDREMLEDLIVAAVNAALVKVREQVAQESSKFVMGAGGFPMG</sequence>
<dbReference type="FunCoup" id="A0A6C2YHV8">
    <property type="interactions" value="367"/>
</dbReference>
<gene>
    <name evidence="3" type="ORF">GMBLW1_31110</name>
</gene>
<organism evidence="3">
    <name type="scientific">Tuwongella immobilis</name>
    <dbReference type="NCBI Taxonomy" id="692036"/>
    <lineage>
        <taxon>Bacteria</taxon>
        <taxon>Pseudomonadati</taxon>
        <taxon>Planctomycetota</taxon>
        <taxon>Planctomycetia</taxon>
        <taxon>Gemmatales</taxon>
        <taxon>Gemmataceae</taxon>
        <taxon>Tuwongella</taxon>
    </lineage>
</organism>
<dbReference type="NCBIfam" id="TIGR00103">
    <property type="entry name" value="DNA_YbaB_EbfC"/>
    <property type="match status" value="1"/>
</dbReference>
<evidence type="ECO:0000256" key="2">
    <source>
        <dbReference type="HAMAP-Rule" id="MF_00274"/>
    </source>
</evidence>
<accession>A0A6C2YHV8</accession>
<dbReference type="RefSeq" id="WP_197740634.1">
    <property type="nucleotide sequence ID" value="NZ_LR593887.1"/>
</dbReference>
<protein>
    <recommendedName>
        <fullName evidence="2">Nucleoid-associated protein GMBLW1_31110</fullName>
    </recommendedName>
</protein>
<dbReference type="Proteomes" id="UP000464378">
    <property type="component" value="Chromosome"/>
</dbReference>
<comment type="subunit">
    <text evidence="2">Homodimer.</text>
</comment>
<dbReference type="SUPFAM" id="SSF82607">
    <property type="entry name" value="YbaB-like"/>
    <property type="match status" value="1"/>
</dbReference>